<dbReference type="EMBL" id="LT934425">
    <property type="protein sequence ID" value="SOH05041.1"/>
    <property type="molecule type" value="Genomic_DNA"/>
</dbReference>
<sequence length="35" mass="3954">MNIDVIHIVKLNETNRDDYLLFPAKIVAAPISLSE</sequence>
<organism evidence="1 2">
    <name type="scientific">Kuenenia stuttgartiensis</name>
    <dbReference type="NCBI Taxonomy" id="174633"/>
    <lineage>
        <taxon>Bacteria</taxon>
        <taxon>Pseudomonadati</taxon>
        <taxon>Planctomycetota</taxon>
        <taxon>Candidatus Brocadiia</taxon>
        <taxon>Candidatus Brocadiales</taxon>
        <taxon>Candidatus Brocadiaceae</taxon>
        <taxon>Candidatus Kuenenia</taxon>
    </lineage>
</organism>
<evidence type="ECO:0000313" key="2">
    <source>
        <dbReference type="Proteomes" id="UP000221734"/>
    </source>
</evidence>
<dbReference type="KEGG" id="kst:KSMBR1_2554"/>
<gene>
    <name evidence="1" type="ORF">KSMBR1_2554</name>
</gene>
<accession>A0A2C9CH80</accession>
<reference evidence="2" key="1">
    <citation type="submission" date="2017-10" db="EMBL/GenBank/DDBJ databases">
        <authorList>
            <person name="Frank J."/>
        </authorList>
    </citation>
    <scope>NUCLEOTIDE SEQUENCE [LARGE SCALE GENOMIC DNA]</scope>
</reference>
<keyword evidence="2" id="KW-1185">Reference proteome</keyword>
<protein>
    <submittedName>
        <fullName evidence="1">Uncharacterized protein</fullName>
    </submittedName>
</protein>
<evidence type="ECO:0000313" key="1">
    <source>
        <dbReference type="EMBL" id="SOH05041.1"/>
    </source>
</evidence>
<dbReference type="Proteomes" id="UP000221734">
    <property type="component" value="Chromosome Kuenenia_stuttgartiensis_MBR1"/>
</dbReference>
<dbReference type="AlphaFoldDB" id="A0A2C9CH80"/>
<proteinExistence type="predicted"/>
<name>A0A2C9CH80_KUEST</name>